<gene>
    <name evidence="1" type="ORF">DdX_11646</name>
</gene>
<keyword evidence="2" id="KW-1185">Reference proteome</keyword>
<reference evidence="1" key="1">
    <citation type="submission" date="2022-01" db="EMBL/GenBank/DDBJ databases">
        <title>Genome Sequence Resource for Two Populations of Ditylenchus destructor, the Migratory Endoparasitic Phytonematode.</title>
        <authorList>
            <person name="Zhang H."/>
            <person name="Lin R."/>
            <person name="Xie B."/>
        </authorList>
    </citation>
    <scope>NUCLEOTIDE SEQUENCE</scope>
    <source>
        <strain evidence="1">BazhouSP</strain>
    </source>
</reference>
<accession>A0AAD4R4F4</accession>
<organism evidence="1 2">
    <name type="scientific">Ditylenchus destructor</name>
    <dbReference type="NCBI Taxonomy" id="166010"/>
    <lineage>
        <taxon>Eukaryota</taxon>
        <taxon>Metazoa</taxon>
        <taxon>Ecdysozoa</taxon>
        <taxon>Nematoda</taxon>
        <taxon>Chromadorea</taxon>
        <taxon>Rhabditida</taxon>
        <taxon>Tylenchina</taxon>
        <taxon>Tylenchomorpha</taxon>
        <taxon>Sphaerularioidea</taxon>
        <taxon>Anguinidae</taxon>
        <taxon>Anguininae</taxon>
        <taxon>Ditylenchus</taxon>
    </lineage>
</organism>
<dbReference type="EMBL" id="JAKKPZ010000033">
    <property type="protein sequence ID" value="KAI1708887.1"/>
    <property type="molecule type" value="Genomic_DNA"/>
</dbReference>
<comment type="caution">
    <text evidence="1">The sequence shown here is derived from an EMBL/GenBank/DDBJ whole genome shotgun (WGS) entry which is preliminary data.</text>
</comment>
<dbReference type="Proteomes" id="UP001201812">
    <property type="component" value="Unassembled WGS sequence"/>
</dbReference>
<dbReference type="AlphaFoldDB" id="A0AAD4R4F4"/>
<name>A0AAD4R4F4_9BILA</name>
<sequence length="83" mass="8617">MSQLAVSPIPAPPHPLSSILAHLYPSLGFVLVTFMATSQSFGNGSAVVGGWILGRLGRKPSRQQGGEDGWGRKFGGEKALAAV</sequence>
<evidence type="ECO:0000313" key="2">
    <source>
        <dbReference type="Proteomes" id="UP001201812"/>
    </source>
</evidence>
<protein>
    <submittedName>
        <fullName evidence="1">Uncharacterized protein</fullName>
    </submittedName>
</protein>
<proteinExistence type="predicted"/>
<evidence type="ECO:0000313" key="1">
    <source>
        <dbReference type="EMBL" id="KAI1708887.1"/>
    </source>
</evidence>